<comment type="caution">
    <text evidence="3">The sequence shown here is derived from an EMBL/GenBank/DDBJ whole genome shotgun (WGS) entry which is preliminary data.</text>
</comment>
<evidence type="ECO:0000259" key="2">
    <source>
        <dbReference type="Pfam" id="PF07833"/>
    </source>
</evidence>
<dbReference type="EMBL" id="BMHY01000003">
    <property type="protein sequence ID" value="GGG65860.1"/>
    <property type="molecule type" value="Genomic_DNA"/>
</dbReference>
<feature type="signal peptide" evidence="1">
    <location>
        <begin position="1"/>
        <end position="24"/>
    </location>
</feature>
<proteinExistence type="predicted"/>
<accession>A0A917H2Y8</accession>
<dbReference type="AlphaFoldDB" id="A0A917H2Y8"/>
<reference evidence="3 4" key="1">
    <citation type="journal article" date="2014" name="Int. J. Syst. Evol. Microbiol.">
        <title>Complete genome sequence of Corynebacterium casei LMG S-19264T (=DSM 44701T), isolated from a smear-ripened cheese.</title>
        <authorList>
            <consortium name="US DOE Joint Genome Institute (JGI-PGF)"/>
            <person name="Walter F."/>
            <person name="Albersmeier A."/>
            <person name="Kalinowski J."/>
            <person name="Ruckert C."/>
        </authorList>
    </citation>
    <scope>NUCLEOTIDE SEQUENCE [LARGE SCALE GENOMIC DNA]</scope>
    <source>
        <strain evidence="3 4">CGMCC 1.15286</strain>
    </source>
</reference>
<protein>
    <recommendedName>
        <fullName evidence="2">Copper amine oxidase-like N-terminal domain-containing protein</fullName>
    </recommendedName>
</protein>
<organism evidence="3 4">
    <name type="scientific">Paenibacillus radicis</name>
    <name type="common">ex Gao et al. 2016</name>
    <dbReference type="NCBI Taxonomy" id="1737354"/>
    <lineage>
        <taxon>Bacteria</taxon>
        <taxon>Bacillati</taxon>
        <taxon>Bacillota</taxon>
        <taxon>Bacilli</taxon>
        <taxon>Bacillales</taxon>
        <taxon>Paenibacillaceae</taxon>
        <taxon>Paenibacillus</taxon>
    </lineage>
</organism>
<evidence type="ECO:0000313" key="4">
    <source>
        <dbReference type="Proteomes" id="UP000600247"/>
    </source>
</evidence>
<gene>
    <name evidence="3" type="ORF">GCM10010918_20250</name>
</gene>
<dbReference type="RefSeq" id="WP_188888844.1">
    <property type="nucleotide sequence ID" value="NZ_BMHY01000003.1"/>
</dbReference>
<sequence>MKKKTMAAILGVTILASMSTGAYAATKLQEIKAYLNPGVKVKVNGTLVQLKDAKGSAIVPIEYKNSNYVPARAIADALGVAVDYDQATQTIIFGEKVEGTALSVGFDDMYYTKDPAFTSYKGKDYKEAYFNNGTGDRSVNFMLHPNKQYQTLQLQIAAIGSDLKNITVKDTKKDIILKEVELIKAEDGLTTIEVNVGGVEELFVEGSISSGGTVFVPLTTSHYK</sequence>
<dbReference type="InterPro" id="IPR012854">
    <property type="entry name" value="Cu_amine_oxidase-like_N"/>
</dbReference>
<dbReference type="Pfam" id="PF07833">
    <property type="entry name" value="Cu_amine_oxidN1"/>
    <property type="match status" value="1"/>
</dbReference>
<name>A0A917H2Y8_9BACL</name>
<evidence type="ECO:0000313" key="3">
    <source>
        <dbReference type="EMBL" id="GGG65860.1"/>
    </source>
</evidence>
<feature type="chain" id="PRO_5036689240" description="Copper amine oxidase-like N-terminal domain-containing protein" evidence="1">
    <location>
        <begin position="25"/>
        <end position="224"/>
    </location>
</feature>
<keyword evidence="4" id="KW-1185">Reference proteome</keyword>
<feature type="domain" description="Copper amine oxidase-like N-terminal" evidence="2">
    <location>
        <begin position="43"/>
        <end position="92"/>
    </location>
</feature>
<evidence type="ECO:0000256" key="1">
    <source>
        <dbReference type="SAM" id="SignalP"/>
    </source>
</evidence>
<dbReference type="Proteomes" id="UP000600247">
    <property type="component" value="Unassembled WGS sequence"/>
</dbReference>
<keyword evidence="1" id="KW-0732">Signal</keyword>